<organism evidence="1 2">
    <name type="scientific">Venturia nashicola</name>
    <dbReference type="NCBI Taxonomy" id="86259"/>
    <lineage>
        <taxon>Eukaryota</taxon>
        <taxon>Fungi</taxon>
        <taxon>Dikarya</taxon>
        <taxon>Ascomycota</taxon>
        <taxon>Pezizomycotina</taxon>
        <taxon>Dothideomycetes</taxon>
        <taxon>Pleosporomycetidae</taxon>
        <taxon>Venturiales</taxon>
        <taxon>Venturiaceae</taxon>
        <taxon>Venturia</taxon>
    </lineage>
</organism>
<evidence type="ECO:0000313" key="2">
    <source>
        <dbReference type="Proteomes" id="UP000298493"/>
    </source>
</evidence>
<keyword evidence="2" id="KW-1185">Reference proteome</keyword>
<gene>
    <name evidence="1" type="ORF">E6O75_ATG03445</name>
</gene>
<protein>
    <submittedName>
        <fullName evidence="1">S-adenosyl-L-methionine-dependent methyltransferase</fullName>
    </submittedName>
</protein>
<dbReference type="Gene3D" id="1.10.10.10">
    <property type="entry name" value="Winged helix-like DNA-binding domain superfamily/Winged helix DNA-binding domain"/>
    <property type="match status" value="1"/>
</dbReference>
<keyword evidence="1" id="KW-0808">Transferase</keyword>
<dbReference type="EMBL" id="SNSC02000006">
    <property type="protein sequence ID" value="TID23809.1"/>
    <property type="molecule type" value="Genomic_DNA"/>
</dbReference>
<dbReference type="Proteomes" id="UP000298493">
    <property type="component" value="Unassembled WGS sequence"/>
</dbReference>
<evidence type="ECO:0000313" key="1">
    <source>
        <dbReference type="EMBL" id="TID23809.1"/>
    </source>
</evidence>
<name>A0A4Z1PA34_9PEZI</name>
<dbReference type="PANTHER" id="PTHR43712">
    <property type="entry name" value="PUTATIVE (AFU_ORTHOLOGUE AFUA_4G14580)-RELATED"/>
    <property type="match status" value="1"/>
</dbReference>
<sequence>MIDKQQISILVLPPVTPTAGPNCILEHTRLYAISEFEALSHCWESDSKPQSIIFDNGAVHLTDNSSTALSPPTPLDSERRLWANVVPICINHSFSFAAAVMDIVATIPELLKVISEMGKRVTRNDSDDDDRAGLLSAARELVSALESPVERLSRMVYLEPTLLAIVRVAIDWLLYPAMLEDGGSSKSPAQLAQRCKVDIKLMSRALKHLAAGAIIKEIDAARYAPTPMVSLLCSQGAQGMVIDMCVVPQIVPAMRKGFSKILLNEIVIPDRGANWFCTSLDVLMMLAHAAQERTEGDWRVLLGKAGLEIARIWDCEGNPQKIIEVELM</sequence>
<dbReference type="InterPro" id="IPR029063">
    <property type="entry name" value="SAM-dependent_MTases_sf"/>
</dbReference>
<keyword evidence="1" id="KW-0489">Methyltransferase</keyword>
<dbReference type="InterPro" id="IPR036388">
    <property type="entry name" value="WH-like_DNA-bd_sf"/>
</dbReference>
<dbReference type="InterPro" id="IPR036390">
    <property type="entry name" value="WH_DNA-bd_sf"/>
</dbReference>
<dbReference type="GO" id="GO:0032259">
    <property type="term" value="P:methylation"/>
    <property type="evidence" value="ECO:0007669"/>
    <property type="project" value="UniProtKB-KW"/>
</dbReference>
<proteinExistence type="predicted"/>
<accession>A0A4Z1PA34</accession>
<reference evidence="1 2" key="1">
    <citation type="submission" date="2019-04" db="EMBL/GenBank/DDBJ databases">
        <title>High contiguity whole genome sequence and gene annotation resource for two Venturia nashicola isolates.</title>
        <authorList>
            <person name="Prokchorchik M."/>
            <person name="Won K."/>
            <person name="Lee Y."/>
            <person name="Choi E.D."/>
            <person name="Segonzac C."/>
            <person name="Sohn K.H."/>
        </authorList>
    </citation>
    <scope>NUCLEOTIDE SEQUENCE [LARGE SCALE GENOMIC DNA]</scope>
    <source>
        <strain evidence="1 2">PRI2</strain>
    </source>
</reference>
<dbReference type="GO" id="GO:0008168">
    <property type="term" value="F:methyltransferase activity"/>
    <property type="evidence" value="ECO:0007669"/>
    <property type="project" value="UniProtKB-KW"/>
</dbReference>
<comment type="caution">
    <text evidence="1">The sequence shown here is derived from an EMBL/GenBank/DDBJ whole genome shotgun (WGS) entry which is preliminary data.</text>
</comment>
<dbReference type="SUPFAM" id="SSF46785">
    <property type="entry name" value="Winged helix' DNA-binding domain"/>
    <property type="match status" value="1"/>
</dbReference>
<dbReference type="Gene3D" id="3.40.50.150">
    <property type="entry name" value="Vaccinia Virus protein VP39"/>
    <property type="match status" value="1"/>
</dbReference>
<dbReference type="AlphaFoldDB" id="A0A4Z1PA34"/>
<dbReference type="SUPFAM" id="SSF53335">
    <property type="entry name" value="S-adenosyl-L-methionine-dependent methyltransferases"/>
    <property type="match status" value="1"/>
</dbReference>
<dbReference type="PANTHER" id="PTHR43712:SF1">
    <property type="entry name" value="HYPOTHETICAL O-METHYLTRANSFERASE (EUROFUNG)-RELATED"/>
    <property type="match status" value="1"/>
</dbReference>